<dbReference type="AlphaFoldDB" id="A0A2V4AYY5"/>
<dbReference type="Proteomes" id="UP000249915">
    <property type="component" value="Unassembled WGS sequence"/>
</dbReference>
<protein>
    <submittedName>
        <fullName evidence="1">Uncharacterized protein</fullName>
    </submittedName>
</protein>
<gene>
    <name evidence="1" type="ORF">BAY60_12045</name>
</gene>
<name>A0A2V4AYY5_9PSEU</name>
<organism evidence="1 2">
    <name type="scientific">Prauserella muralis</name>
    <dbReference type="NCBI Taxonomy" id="588067"/>
    <lineage>
        <taxon>Bacteria</taxon>
        <taxon>Bacillati</taxon>
        <taxon>Actinomycetota</taxon>
        <taxon>Actinomycetes</taxon>
        <taxon>Pseudonocardiales</taxon>
        <taxon>Pseudonocardiaceae</taxon>
        <taxon>Prauserella</taxon>
    </lineage>
</organism>
<reference evidence="1 2" key="1">
    <citation type="submission" date="2016-07" db="EMBL/GenBank/DDBJ databases">
        <title>Draft genome sequence of Prauserella muralis DSM 45305, isolated from a mould-covered wall in an indoor environment.</title>
        <authorList>
            <person name="Ruckert C."/>
            <person name="Albersmeier A."/>
            <person name="Jiang C.-L."/>
            <person name="Jiang Y."/>
            <person name="Kalinowski J."/>
            <person name="Schneider O."/>
            <person name="Winkler A."/>
            <person name="Zotchev S.B."/>
        </authorList>
    </citation>
    <scope>NUCLEOTIDE SEQUENCE [LARGE SCALE GENOMIC DNA]</scope>
    <source>
        <strain evidence="1 2">DSM 45305</strain>
    </source>
</reference>
<evidence type="ECO:0000313" key="2">
    <source>
        <dbReference type="Proteomes" id="UP000249915"/>
    </source>
</evidence>
<keyword evidence="2" id="KW-1185">Reference proteome</keyword>
<evidence type="ECO:0000313" key="1">
    <source>
        <dbReference type="EMBL" id="PXY27190.1"/>
    </source>
</evidence>
<comment type="caution">
    <text evidence="1">The sequence shown here is derived from an EMBL/GenBank/DDBJ whole genome shotgun (WGS) entry which is preliminary data.</text>
</comment>
<accession>A0A2V4AYY5</accession>
<proteinExistence type="predicted"/>
<sequence>MTGPARWGRGRLVVLTSLVGALAAVVLGFLTFGAQTTAHPEHVPVAVSAPESGPLRAAAERVSGQGGDALSWRVTTPAEGRRLLGDKEVYGVLELAAGQSGPSATVVVSGAVNPTGTQIAQQALTGAGQALTAALAQANPGAAATPVRVETVHQTTAAGRVAPLGISALAWVGGLAAGAVLTLLAQRGGTRLGPLARFSHVLGTSVLMTGVLTGFLALWDSSLHLGWDTVGFLWLTSAAFAAVQGGLLRLLGVRAMAILGPLYLLAPSVASQVPETLNPAYEALLWSWTPFRFSTEALRSLLVGASGAPDVGTGIWVLGALLAAGLLVVLWPGGRGSAGEVAEPQSPDGVVDVGVDEAEGLPGAEGEHPAQHRHARIRR</sequence>
<dbReference type="EMBL" id="MASW01000002">
    <property type="protein sequence ID" value="PXY27190.1"/>
    <property type="molecule type" value="Genomic_DNA"/>
</dbReference>